<evidence type="ECO:0000256" key="4">
    <source>
        <dbReference type="ARBA" id="ARBA00022448"/>
    </source>
</evidence>
<organism evidence="21 22">
    <name type="scientific">Tenebrio molitor</name>
    <name type="common">Yellow mealworm beetle</name>
    <dbReference type="NCBI Taxonomy" id="7067"/>
    <lineage>
        <taxon>Eukaryota</taxon>
        <taxon>Metazoa</taxon>
        <taxon>Ecdysozoa</taxon>
        <taxon>Arthropoda</taxon>
        <taxon>Hexapoda</taxon>
        <taxon>Insecta</taxon>
        <taxon>Pterygota</taxon>
        <taxon>Neoptera</taxon>
        <taxon>Endopterygota</taxon>
        <taxon>Coleoptera</taxon>
        <taxon>Polyphaga</taxon>
        <taxon>Cucujiformia</taxon>
        <taxon>Tenebrionidae</taxon>
        <taxon>Tenebrio</taxon>
    </lineage>
</organism>
<evidence type="ECO:0000313" key="22">
    <source>
        <dbReference type="Proteomes" id="UP000719412"/>
    </source>
</evidence>
<keyword evidence="9 18" id="KW-0378">Hydrolase</keyword>
<feature type="domain" description="Tr-type G" evidence="20">
    <location>
        <begin position="49"/>
        <end position="230"/>
    </location>
</feature>
<dbReference type="Gene3D" id="3.40.30.10">
    <property type="entry name" value="Glutaredoxin"/>
    <property type="match status" value="1"/>
</dbReference>
<comment type="function">
    <text evidence="18">Promotes mitochondrial protein synthesis. May act as a fidelity factor of the translation reaction, by catalyzing a one-codon backward translocation of tRNAs on improperly translocated ribosomes. Binds to mitochondrial ribosomes in a GTP-dependent manner.</text>
</comment>
<dbReference type="PANTHER" id="PTHR43512:SF7">
    <property type="entry name" value="TRANSLATION FACTOR GUF1, MITOCHONDRIAL"/>
    <property type="match status" value="1"/>
</dbReference>
<keyword evidence="8 18" id="KW-0999">Mitochondrion inner membrane</keyword>
<feature type="transmembrane region" description="Helical" evidence="19">
    <location>
        <begin position="933"/>
        <end position="953"/>
    </location>
</feature>
<dbReference type="FunFam" id="3.40.30.10:FF:000009">
    <property type="entry name" value="Tumor suppressor candidate 3"/>
    <property type="match status" value="1"/>
</dbReference>
<comment type="similarity">
    <text evidence="3">Belongs to the OST3/OST6 family.</text>
</comment>
<evidence type="ECO:0000256" key="13">
    <source>
        <dbReference type="ARBA" id="ARBA00023128"/>
    </source>
</evidence>
<evidence type="ECO:0000256" key="16">
    <source>
        <dbReference type="ARBA" id="ARBA00023157"/>
    </source>
</evidence>
<reference evidence="21" key="2">
    <citation type="submission" date="2021-08" db="EMBL/GenBank/DDBJ databases">
        <authorList>
            <person name="Eriksson T."/>
        </authorList>
    </citation>
    <scope>NUCLEOTIDE SEQUENCE</scope>
    <source>
        <strain evidence="21">Stoneville</strain>
        <tissue evidence="21">Whole head</tissue>
    </source>
</reference>
<comment type="caution">
    <text evidence="21">The sequence shown here is derived from an EMBL/GenBank/DDBJ whole genome shotgun (WGS) entry which is preliminary data.</text>
</comment>
<dbReference type="AlphaFoldDB" id="A0A8J6HC90"/>
<dbReference type="FunFam" id="3.30.70.870:FF:000004">
    <property type="entry name" value="Translation factor GUF1, mitochondrial"/>
    <property type="match status" value="1"/>
</dbReference>
<dbReference type="EMBL" id="JABDTM020027045">
    <property type="protein sequence ID" value="KAH0811083.1"/>
    <property type="molecule type" value="Genomic_DNA"/>
</dbReference>
<evidence type="ECO:0000313" key="21">
    <source>
        <dbReference type="EMBL" id="KAH0811083.1"/>
    </source>
</evidence>
<dbReference type="InterPro" id="IPR013842">
    <property type="entry name" value="LepA_CTD"/>
</dbReference>
<dbReference type="FunFam" id="2.40.30.10:FF:000015">
    <property type="entry name" value="Translation factor GUF1, mitochondrial"/>
    <property type="match status" value="1"/>
</dbReference>
<dbReference type="PANTHER" id="PTHR43512">
    <property type="entry name" value="TRANSLATION FACTOR GUF1-RELATED"/>
    <property type="match status" value="1"/>
</dbReference>
<feature type="transmembrane region" description="Helical" evidence="19">
    <location>
        <begin position="850"/>
        <end position="869"/>
    </location>
</feature>
<feature type="binding site" evidence="18">
    <location>
        <begin position="177"/>
        <end position="180"/>
    </location>
    <ligand>
        <name>GTP</name>
        <dbReference type="ChEBI" id="CHEBI:37565"/>
    </ligand>
</feature>
<evidence type="ECO:0000256" key="2">
    <source>
        <dbReference type="ARBA" id="ARBA00005454"/>
    </source>
</evidence>
<dbReference type="FunFam" id="3.30.70.240:FF:000007">
    <property type="entry name" value="Translation factor GUF1, mitochondrial"/>
    <property type="match status" value="1"/>
</dbReference>
<dbReference type="Gene3D" id="2.40.30.10">
    <property type="entry name" value="Translation factors"/>
    <property type="match status" value="1"/>
</dbReference>
<evidence type="ECO:0000256" key="18">
    <source>
        <dbReference type="HAMAP-Rule" id="MF_03137"/>
    </source>
</evidence>
<comment type="pathway">
    <text evidence="17">Protein modification.</text>
</comment>
<feature type="transmembrane region" description="Helical" evidence="19">
    <location>
        <begin position="902"/>
        <end position="921"/>
    </location>
</feature>
<dbReference type="InterPro" id="IPR000640">
    <property type="entry name" value="EFG_V-like"/>
</dbReference>
<dbReference type="InterPro" id="IPR006297">
    <property type="entry name" value="EF-4"/>
</dbReference>
<dbReference type="InterPro" id="IPR000795">
    <property type="entry name" value="T_Tr_GTP-bd_dom"/>
</dbReference>
<dbReference type="Pfam" id="PF06421">
    <property type="entry name" value="LepA_C"/>
    <property type="match status" value="1"/>
</dbReference>
<evidence type="ECO:0000256" key="14">
    <source>
        <dbReference type="ARBA" id="ARBA00023134"/>
    </source>
</evidence>
<feature type="binding site" evidence="18">
    <location>
        <begin position="58"/>
        <end position="65"/>
    </location>
    <ligand>
        <name>GTP</name>
        <dbReference type="ChEBI" id="CHEBI:37565"/>
    </ligand>
</feature>
<dbReference type="NCBIfam" id="TIGR00231">
    <property type="entry name" value="small_GTP"/>
    <property type="match status" value="1"/>
</dbReference>
<keyword evidence="6" id="KW-0732">Signal</keyword>
<keyword evidence="7 18" id="KW-0547">Nucleotide-binding</keyword>
<keyword evidence="10" id="KW-0256">Endoplasmic reticulum</keyword>
<sequence>MSNLIKNLAFTCIKFSRTNTTTSKTNFLLKRAYNSDLSGTADFTQIPIERIRNFSIIAHVDHGKSTLADRLLEFTGAITENTGQSQILDKLQVEKERGITVKAQSVSLLYNYRGEDFLLNLIDTPGHVDFSSEVSRSLSACQGVVLLVDANDGVQAQTVANFYLAFGKDLVIVPVINKIDLKNADPVRVTNQLQSLFDIEPREVLRISAKLGTGIEPVIQAIIDRIPPPKVNREAPLRALIFDSWYDKYRGALSLIYIQDGAVNVGDEIRTCYTKKTYAVRTLSLLRPQEVAAKKLVAGQIGLVGCNMRSSREAVIGDTIYNSANPVEPLEGFEPSRPMVFAGVYPMDQSQHTNLRSAIEKLTLNDSAVTVDIDSSPALGQGWRLGFLGLLHLEVFSQRLQQEYGAEPLLTAPSVTYKIRLKPTKQTLKSGQEIFVNNPALFPDPTQIEEGFEPMVNGTIITPDKYLGPIMSLCMERRGVQKNSTNIDNDRIMLQYELPLCEIIIDFHDSLKTISSGYASFDYEDIGYQSSNLLKLGILLNGVVVEELSSIVHVTKARTMGRRMVLKLKEIIPRQMIHIAVQAVSNGKILAREDIKAYRKDVTAKLYGGDVTRRMKLLAQQAADNSEGGVGKSGILRHVTKTVHVDSLLLISCVLVYHVDGQSRKQGLSLAERVQQLTDMSNKKAVLRLNGNKFREYIKAAPRSYSVIVMFTAMAAQRQCMVCRHASDEFTIVANSFRYSQGYSNKLFFAVVDFDEGSDVFQMLRLNTAPVFMHFPPKGKPKTADTMDISRIGFSAEAIAKWIAERTDIQIRVFRPPNYSGTLALVVLFALVAGFLYLRRNNLDFLYNKTMWGMGSLFFCFAMVSGQMWNHIRGPPFVHKGQNGQIMYVHGSSQGQFVVETYIVMVLNGAVVLGMILLTEAARGKGDPKKRKILAVLGLVLLSVFFSLLLSVFRTKTQGYPYR</sequence>
<dbReference type="CDD" id="cd03699">
    <property type="entry name" value="EF4_II"/>
    <property type="match status" value="1"/>
</dbReference>
<keyword evidence="22" id="KW-1185">Reference proteome</keyword>
<evidence type="ECO:0000256" key="17">
    <source>
        <dbReference type="ARBA" id="ARBA00043952"/>
    </source>
</evidence>
<dbReference type="FunFam" id="3.30.70.2570:FF:000001">
    <property type="entry name" value="Translation factor GUF1, mitochondrial"/>
    <property type="match status" value="1"/>
</dbReference>
<dbReference type="CDD" id="cd01890">
    <property type="entry name" value="LepA"/>
    <property type="match status" value="1"/>
</dbReference>
<dbReference type="SUPFAM" id="SSF52540">
    <property type="entry name" value="P-loop containing nucleoside triphosphate hydrolases"/>
    <property type="match status" value="1"/>
</dbReference>
<dbReference type="GO" id="GO:0015693">
    <property type="term" value="P:magnesium ion transport"/>
    <property type="evidence" value="ECO:0007669"/>
    <property type="project" value="UniProtKB-ARBA"/>
</dbReference>
<accession>A0A8J6HC90</accession>
<feature type="transmembrane region" description="Helical" evidence="19">
    <location>
        <begin position="819"/>
        <end position="838"/>
    </location>
</feature>
<dbReference type="GO" id="GO:0006412">
    <property type="term" value="P:translation"/>
    <property type="evidence" value="ECO:0007669"/>
    <property type="project" value="UniProtKB-KW"/>
</dbReference>
<dbReference type="PRINTS" id="PR00315">
    <property type="entry name" value="ELONGATNFCT"/>
</dbReference>
<dbReference type="GO" id="GO:0005789">
    <property type="term" value="C:endoplasmic reticulum membrane"/>
    <property type="evidence" value="ECO:0007669"/>
    <property type="project" value="UniProtKB-SubCell"/>
</dbReference>
<dbReference type="FunFam" id="3.40.50.300:FF:000078">
    <property type="entry name" value="Elongation factor 4"/>
    <property type="match status" value="1"/>
</dbReference>
<keyword evidence="5 19" id="KW-0812">Transmembrane</keyword>
<dbReference type="InterPro" id="IPR027417">
    <property type="entry name" value="P-loop_NTPase"/>
</dbReference>
<feature type="binding site" evidence="18">
    <location>
        <begin position="123"/>
        <end position="127"/>
    </location>
    <ligand>
        <name>GTP</name>
        <dbReference type="ChEBI" id="CHEBI:37565"/>
    </ligand>
</feature>
<keyword evidence="18" id="KW-0648">Protein biosynthesis</keyword>
<dbReference type="InterPro" id="IPR035647">
    <property type="entry name" value="EFG_III/V"/>
</dbReference>
<dbReference type="InterPro" id="IPR036249">
    <property type="entry name" value="Thioredoxin-like_sf"/>
</dbReference>
<proteinExistence type="inferred from homology"/>
<dbReference type="Gene3D" id="3.30.70.2570">
    <property type="entry name" value="Elongation factor 4, C-terminal domain"/>
    <property type="match status" value="1"/>
</dbReference>
<evidence type="ECO:0000256" key="10">
    <source>
        <dbReference type="ARBA" id="ARBA00022824"/>
    </source>
</evidence>
<reference evidence="21" key="1">
    <citation type="journal article" date="2020" name="J Insects Food Feed">
        <title>The yellow mealworm (Tenebrio molitor) genome: a resource for the emerging insects as food and feed industry.</title>
        <authorList>
            <person name="Eriksson T."/>
            <person name="Andere A."/>
            <person name="Kelstrup H."/>
            <person name="Emery V."/>
            <person name="Picard C."/>
        </authorList>
    </citation>
    <scope>NUCLEOTIDE SEQUENCE</scope>
    <source>
        <strain evidence="21">Stoneville</strain>
        <tissue evidence="21">Whole head</tissue>
    </source>
</reference>
<evidence type="ECO:0000256" key="1">
    <source>
        <dbReference type="ARBA" id="ARBA00004477"/>
    </source>
</evidence>
<keyword evidence="4" id="KW-0813">Transport</keyword>
<keyword evidence="12 19" id="KW-1133">Transmembrane helix</keyword>
<dbReference type="GO" id="GO:0097177">
    <property type="term" value="F:mitochondrial ribosome binding"/>
    <property type="evidence" value="ECO:0007669"/>
    <property type="project" value="TreeGrafter"/>
</dbReference>
<dbReference type="GO" id="GO:0005525">
    <property type="term" value="F:GTP binding"/>
    <property type="evidence" value="ECO:0007669"/>
    <property type="project" value="UniProtKB-UniRule"/>
</dbReference>
<evidence type="ECO:0000256" key="7">
    <source>
        <dbReference type="ARBA" id="ARBA00022741"/>
    </source>
</evidence>
<keyword evidence="14 18" id="KW-0342">GTP-binding</keyword>
<dbReference type="GO" id="GO:0005743">
    <property type="term" value="C:mitochondrial inner membrane"/>
    <property type="evidence" value="ECO:0007669"/>
    <property type="project" value="UniProtKB-SubCell"/>
</dbReference>
<evidence type="ECO:0000256" key="9">
    <source>
        <dbReference type="ARBA" id="ARBA00022801"/>
    </source>
</evidence>
<keyword evidence="11" id="KW-0460">Magnesium</keyword>
<evidence type="ECO:0000256" key="8">
    <source>
        <dbReference type="ARBA" id="ARBA00022792"/>
    </source>
</evidence>
<dbReference type="Gene3D" id="3.40.50.300">
    <property type="entry name" value="P-loop containing nucleotide triphosphate hydrolases"/>
    <property type="match status" value="1"/>
</dbReference>
<dbReference type="InterPro" id="IPR005225">
    <property type="entry name" value="Small_GTP-bd"/>
</dbReference>
<evidence type="ECO:0000256" key="11">
    <source>
        <dbReference type="ARBA" id="ARBA00022842"/>
    </source>
</evidence>
<dbReference type="Proteomes" id="UP000719412">
    <property type="component" value="Unassembled WGS sequence"/>
</dbReference>
<gene>
    <name evidence="21" type="ORF">GEV33_011714</name>
</gene>
<dbReference type="InterPro" id="IPR021149">
    <property type="entry name" value="OligosaccharylTrfase_OST3/OST6"/>
</dbReference>
<keyword evidence="15 18" id="KW-0472">Membrane</keyword>
<keyword evidence="16" id="KW-1015">Disulfide bond</keyword>
<dbReference type="EC" id="3.6.5.n1" evidence="18"/>
<comment type="subcellular location">
    <subcellularLocation>
        <location evidence="1">Endoplasmic reticulum membrane</location>
        <topology evidence="1">Multi-pass membrane protein</topology>
    </subcellularLocation>
    <subcellularLocation>
        <location evidence="18">Mitochondrion inner membrane</location>
        <topology evidence="18">Peripheral membrane protein</topology>
        <orientation evidence="18">Matrix side</orientation>
    </subcellularLocation>
</comment>
<evidence type="ECO:0000256" key="6">
    <source>
        <dbReference type="ARBA" id="ARBA00022729"/>
    </source>
</evidence>
<dbReference type="CDD" id="cd03709">
    <property type="entry name" value="lepA_C"/>
    <property type="match status" value="1"/>
</dbReference>
<keyword evidence="13 18" id="KW-0496">Mitochondrion</keyword>
<dbReference type="CDD" id="cd16260">
    <property type="entry name" value="EF4_III"/>
    <property type="match status" value="1"/>
</dbReference>
<dbReference type="GO" id="GO:0045727">
    <property type="term" value="P:positive regulation of translation"/>
    <property type="evidence" value="ECO:0007669"/>
    <property type="project" value="UniProtKB-UniRule"/>
</dbReference>
<dbReference type="InterPro" id="IPR035654">
    <property type="entry name" value="LepA_IV"/>
</dbReference>
<dbReference type="Gene3D" id="3.30.70.240">
    <property type="match status" value="1"/>
</dbReference>
<dbReference type="PROSITE" id="PS00301">
    <property type="entry name" value="G_TR_1"/>
    <property type="match status" value="1"/>
</dbReference>
<comment type="catalytic activity">
    <reaction evidence="18">
        <text>GTP + H2O = GDP + phosphate + H(+)</text>
        <dbReference type="Rhea" id="RHEA:19669"/>
        <dbReference type="ChEBI" id="CHEBI:15377"/>
        <dbReference type="ChEBI" id="CHEBI:15378"/>
        <dbReference type="ChEBI" id="CHEBI:37565"/>
        <dbReference type="ChEBI" id="CHEBI:43474"/>
        <dbReference type="ChEBI" id="CHEBI:58189"/>
        <dbReference type="EC" id="3.6.5.n1"/>
    </reaction>
</comment>
<dbReference type="Pfam" id="PF04756">
    <property type="entry name" value="OST3_OST6"/>
    <property type="match status" value="1"/>
</dbReference>
<dbReference type="InterPro" id="IPR031157">
    <property type="entry name" value="G_TR_CS"/>
</dbReference>
<protein>
    <recommendedName>
        <fullName evidence="18">Translation factor GUF1 homolog, mitochondrial</fullName>
        <ecNumber evidence="18">3.6.5.n1</ecNumber>
    </recommendedName>
    <alternativeName>
        <fullName evidence="18">Elongation factor 4 homolog</fullName>
        <shortName evidence="18">EF-4</shortName>
    </alternativeName>
    <alternativeName>
        <fullName evidence="18">GTPase GUF1 homolog</fullName>
    </alternativeName>
    <alternativeName>
        <fullName evidence="18">Ribosomal back-translocase</fullName>
    </alternativeName>
</protein>
<dbReference type="Pfam" id="PF00009">
    <property type="entry name" value="GTP_EFTU"/>
    <property type="match status" value="1"/>
</dbReference>
<dbReference type="PROSITE" id="PS51722">
    <property type="entry name" value="G_TR_2"/>
    <property type="match status" value="1"/>
</dbReference>
<dbReference type="NCBIfam" id="TIGR01393">
    <property type="entry name" value="lepA"/>
    <property type="match status" value="1"/>
</dbReference>
<dbReference type="HAMAP" id="MF_00071">
    <property type="entry name" value="LepA"/>
    <property type="match status" value="1"/>
</dbReference>
<dbReference type="Gene3D" id="3.30.70.870">
    <property type="entry name" value="Elongation Factor G (Translational Gtpase), domain 3"/>
    <property type="match status" value="1"/>
</dbReference>
<evidence type="ECO:0000256" key="15">
    <source>
        <dbReference type="ARBA" id="ARBA00023136"/>
    </source>
</evidence>
<dbReference type="InterPro" id="IPR038363">
    <property type="entry name" value="LepA_C_sf"/>
</dbReference>
<dbReference type="SUPFAM" id="SSF54980">
    <property type="entry name" value="EF-G C-terminal domain-like"/>
    <property type="match status" value="2"/>
</dbReference>
<evidence type="ECO:0000256" key="5">
    <source>
        <dbReference type="ARBA" id="ARBA00022692"/>
    </source>
</evidence>
<comment type="similarity">
    <text evidence="2">Belongs to the TRAFAC class translation factor GTPase superfamily. Classic translation factor GTPase family. LepA subfamily.</text>
</comment>
<evidence type="ECO:0000256" key="12">
    <source>
        <dbReference type="ARBA" id="ARBA00022989"/>
    </source>
</evidence>
<dbReference type="GO" id="GO:0005759">
    <property type="term" value="C:mitochondrial matrix"/>
    <property type="evidence" value="ECO:0007669"/>
    <property type="project" value="UniProtKB-UniRule"/>
</dbReference>
<evidence type="ECO:0000259" key="20">
    <source>
        <dbReference type="PROSITE" id="PS51722"/>
    </source>
</evidence>
<evidence type="ECO:0000256" key="3">
    <source>
        <dbReference type="ARBA" id="ARBA00009561"/>
    </source>
</evidence>
<comment type="similarity">
    <text evidence="18">Belongs to the GTP-binding elongation factor family. LepA subfamily.</text>
</comment>
<dbReference type="Pfam" id="PF00679">
    <property type="entry name" value="EFG_C"/>
    <property type="match status" value="1"/>
</dbReference>
<dbReference type="GO" id="GO:0003924">
    <property type="term" value="F:GTPase activity"/>
    <property type="evidence" value="ECO:0007669"/>
    <property type="project" value="UniProtKB-UniRule"/>
</dbReference>
<dbReference type="SUPFAM" id="SSF52833">
    <property type="entry name" value="Thioredoxin-like"/>
    <property type="match status" value="1"/>
</dbReference>
<evidence type="ECO:0000256" key="19">
    <source>
        <dbReference type="SAM" id="Phobius"/>
    </source>
</evidence>
<name>A0A8J6HC90_TENMO</name>